<evidence type="ECO:0000256" key="1">
    <source>
        <dbReference type="SAM" id="MobiDB-lite"/>
    </source>
</evidence>
<dbReference type="Proteomes" id="UP001283361">
    <property type="component" value="Unassembled WGS sequence"/>
</dbReference>
<feature type="compositionally biased region" description="Basic and acidic residues" evidence="1">
    <location>
        <begin position="227"/>
        <end position="236"/>
    </location>
</feature>
<evidence type="ECO:0000313" key="4">
    <source>
        <dbReference type="Proteomes" id="UP001283361"/>
    </source>
</evidence>
<proteinExistence type="predicted"/>
<sequence>MDYIKQSINLSEHDDQPDLKEILKKRLIEAPRAQNYYHLEYRLLPPEAPGSGVTGDDELTKTDVVTYGVACKVYMDKHDARVVKTWQEGDITWFSWAHSHTITVTKELLLRIFNHTVELRVWDTKDKCSTRARFDRPKAFRLPQPKPGEKPEDIGGVKAMVIKQMKNYIAQQPRKGVPIRPLPSEIPIPHFMDHRKHSMSALESRRSRSGQISSSAASKALVAVPNKDARDGKTFDRLGQLAGAQRLEERSSPRSKKSKTTTPTKSPSGTSRTGGRLNEPGDDKSLRKASSKEERELRKQVAEKAKANAEYIKKNGICMIPLRLALLFGDKKNVTTRLEEPLAGIGDIFFSVSTNVTLLSASQKEDLNPMMIEVKSATALPSAPLSYADLRLKCHPVYCKYKFFKEPEHVTPGKEHDKNIYWEDTSVALLGTMKPSELREFLNGPGMQIEVHDRDRKPEEVTLKPMLFGDDLEDEKIANVGTVESRRTTHNPFKGRDKPWDPYGLVQVDLSELLLGHRYLELKLPIHNCPLPDVLGQAPVDGSNRLLGVAGAVDGPVERPLSAGQYVQDTAMLKVKIELAHPLTTPTKLAAKEYIPTSTECPFNRIVFIFGYSNVELLNDLQTLVMGINARALGLDSMPQHVIDAALSTYKLSVIQQCSLDLDIVTGFHILDGNNHLFVLEGLRDKAVNVLWDVLPRPDNSDVRVLYNSDLSFSKRLYGPLDVDMCRVKLHEPLSVIVQQSLLYIRDMVFRPCFDALMKLDQMTRTQKMKDIVRNELFPTAEMIVTMSREFGVPFTQKDFEELQYKPETKDETMDQEAGNAVTMVRPFKPEPSRNWTPIDNFNKDYVDSIKKGRQRQDFIEANILEVQAQSEASAAERERNRKPRIYADVGDESHNYSTQALNSMELAREKLRKYLNSLDPDGRYAFNQEYLSAMFCPVDLKQEEKDLAAAEQAKWKSSEGWVYPGVKSTRESNQHAKRPDPARLDELNDDWIENILHSNIFRSPLSRGPFPWPLRHDDLNLYTMPPPDFGNKEPLSIQSTGVQKEAEKLAVKMQQLEEWKSKIVVDDTCQYFHRVLPATELLMKGQYSSNQIDKLNGFLKDPPKKLSLLLQDPSPNNIPALAVVNNPFVDTQARASGVSLQPAVPQEKLSSFRGFKPGMFNHSWSHNNNHIPCYDYEHDVFRSAKGKDFNVYHKNRSKLTLRPIVSLRAEEKENHLFRVPIFSASPYQRPLPQLNQRSQTAQARLLPDYKDSLKDVTRQGDDQIIRELSEKQDIAVNNTEPETSRQDNCGAMEVGKAIDNNQPQPIPVAA</sequence>
<dbReference type="InterPro" id="IPR027876">
    <property type="entry name" value="DUF4550"/>
</dbReference>
<organism evidence="3 4">
    <name type="scientific">Elysia crispata</name>
    <name type="common">lettuce slug</name>
    <dbReference type="NCBI Taxonomy" id="231223"/>
    <lineage>
        <taxon>Eukaryota</taxon>
        <taxon>Metazoa</taxon>
        <taxon>Spiralia</taxon>
        <taxon>Lophotrochozoa</taxon>
        <taxon>Mollusca</taxon>
        <taxon>Gastropoda</taxon>
        <taxon>Heterobranchia</taxon>
        <taxon>Euthyneura</taxon>
        <taxon>Panpulmonata</taxon>
        <taxon>Sacoglossa</taxon>
        <taxon>Placobranchoidea</taxon>
        <taxon>Plakobranchidae</taxon>
        <taxon>Elysia</taxon>
    </lineage>
</organism>
<evidence type="ECO:0000313" key="3">
    <source>
        <dbReference type="EMBL" id="KAK3796726.1"/>
    </source>
</evidence>
<gene>
    <name evidence="3" type="ORF">RRG08_037490</name>
</gene>
<protein>
    <recommendedName>
        <fullName evidence="2">DUF4550 domain-containing protein</fullName>
    </recommendedName>
</protein>
<feature type="compositionally biased region" description="Low complexity" evidence="1">
    <location>
        <begin position="209"/>
        <end position="224"/>
    </location>
</feature>
<feature type="domain" description="DUF4550" evidence="2">
    <location>
        <begin position="35"/>
        <end position="139"/>
    </location>
</feature>
<evidence type="ECO:0000259" key="2">
    <source>
        <dbReference type="Pfam" id="PF15084"/>
    </source>
</evidence>
<accession>A0AAE1E746</accession>
<dbReference type="PANTHER" id="PTHR33667:SF7">
    <property type="entry name" value="RIKEN CDNA 1810020O05 GENE"/>
    <property type="match status" value="1"/>
</dbReference>
<feature type="region of interest" description="Disordered" evidence="1">
    <location>
        <begin position="196"/>
        <end position="296"/>
    </location>
</feature>
<dbReference type="EMBL" id="JAWDGP010000851">
    <property type="protein sequence ID" value="KAK3796726.1"/>
    <property type="molecule type" value="Genomic_DNA"/>
</dbReference>
<comment type="caution">
    <text evidence="3">The sequence shown here is derived from an EMBL/GenBank/DDBJ whole genome shotgun (WGS) entry which is preliminary data.</text>
</comment>
<dbReference type="PANTHER" id="PTHR33667">
    <property type="entry name" value="SI:DKEY-57N24.6"/>
    <property type="match status" value="1"/>
</dbReference>
<feature type="compositionally biased region" description="Basic and acidic residues" evidence="1">
    <location>
        <begin position="279"/>
        <end position="296"/>
    </location>
</feature>
<reference evidence="3" key="1">
    <citation type="journal article" date="2023" name="G3 (Bethesda)">
        <title>A reference genome for the long-term kleptoplast-retaining sea slug Elysia crispata morphotype clarki.</title>
        <authorList>
            <person name="Eastman K.E."/>
            <person name="Pendleton A.L."/>
            <person name="Shaikh M.A."/>
            <person name="Suttiyut T."/>
            <person name="Ogas R."/>
            <person name="Tomko P."/>
            <person name="Gavelis G."/>
            <person name="Widhalm J.R."/>
            <person name="Wisecaver J.H."/>
        </authorList>
    </citation>
    <scope>NUCLEOTIDE SEQUENCE</scope>
    <source>
        <strain evidence="3">ECLA1</strain>
    </source>
</reference>
<dbReference type="Pfam" id="PF15084">
    <property type="entry name" value="DUF4550"/>
    <property type="match status" value="1"/>
</dbReference>
<feature type="region of interest" description="Disordered" evidence="1">
    <location>
        <begin position="1278"/>
        <end position="1311"/>
    </location>
</feature>
<keyword evidence="4" id="KW-1185">Reference proteome</keyword>
<name>A0AAE1E746_9GAST</name>
<feature type="compositionally biased region" description="Low complexity" evidence="1">
    <location>
        <begin position="260"/>
        <end position="276"/>
    </location>
</feature>